<dbReference type="Proteomes" id="UP001595616">
    <property type="component" value="Unassembled WGS sequence"/>
</dbReference>
<evidence type="ECO:0000256" key="2">
    <source>
        <dbReference type="ARBA" id="ARBA00022692"/>
    </source>
</evidence>
<evidence type="ECO:0000256" key="4">
    <source>
        <dbReference type="ARBA" id="ARBA00023136"/>
    </source>
</evidence>
<feature type="transmembrane region" description="Helical" evidence="5">
    <location>
        <begin position="270"/>
        <end position="289"/>
    </location>
</feature>
<comment type="caution">
    <text evidence="6">The sequence shown here is derived from an EMBL/GenBank/DDBJ whole genome shotgun (WGS) entry which is preliminary data.</text>
</comment>
<accession>A0ABV7Z001</accession>
<evidence type="ECO:0000256" key="1">
    <source>
        <dbReference type="ARBA" id="ARBA00004141"/>
    </source>
</evidence>
<gene>
    <name evidence="6" type="ORF">ACFOOI_17710</name>
</gene>
<dbReference type="InterPro" id="IPR000537">
    <property type="entry name" value="UbiA_prenyltransferase"/>
</dbReference>
<evidence type="ECO:0000256" key="5">
    <source>
        <dbReference type="SAM" id="Phobius"/>
    </source>
</evidence>
<evidence type="ECO:0000256" key="3">
    <source>
        <dbReference type="ARBA" id="ARBA00022989"/>
    </source>
</evidence>
<keyword evidence="4 5" id="KW-0472">Membrane</keyword>
<comment type="subcellular location">
    <subcellularLocation>
        <location evidence="1">Membrane</location>
        <topology evidence="1">Multi-pass membrane protein</topology>
    </subcellularLocation>
</comment>
<protein>
    <submittedName>
        <fullName evidence="6">UbiA family prenyltransferase</fullName>
    </submittedName>
</protein>
<feature type="transmembrane region" description="Helical" evidence="5">
    <location>
        <begin position="207"/>
        <end position="230"/>
    </location>
</feature>
<keyword evidence="2 5" id="KW-0812">Transmembrane</keyword>
<dbReference type="Pfam" id="PF01040">
    <property type="entry name" value="UbiA"/>
    <property type="match status" value="1"/>
</dbReference>
<evidence type="ECO:0000313" key="7">
    <source>
        <dbReference type="Proteomes" id="UP001595616"/>
    </source>
</evidence>
<reference evidence="7" key="1">
    <citation type="journal article" date="2019" name="Int. J. Syst. Evol. Microbiol.">
        <title>The Global Catalogue of Microorganisms (GCM) 10K type strain sequencing project: providing services to taxonomists for standard genome sequencing and annotation.</title>
        <authorList>
            <consortium name="The Broad Institute Genomics Platform"/>
            <consortium name="The Broad Institute Genome Sequencing Center for Infectious Disease"/>
            <person name="Wu L."/>
            <person name="Ma J."/>
        </authorList>
    </citation>
    <scope>NUCLEOTIDE SEQUENCE [LARGE SCALE GENOMIC DNA]</scope>
    <source>
        <strain evidence="7">CECT 7956</strain>
    </source>
</reference>
<feature type="transmembrane region" description="Helical" evidence="5">
    <location>
        <begin position="88"/>
        <end position="112"/>
    </location>
</feature>
<organism evidence="6 7">
    <name type="scientific">Lacihabitans lacunae</name>
    <dbReference type="NCBI Taxonomy" id="1028214"/>
    <lineage>
        <taxon>Bacteria</taxon>
        <taxon>Pseudomonadati</taxon>
        <taxon>Bacteroidota</taxon>
        <taxon>Cytophagia</taxon>
        <taxon>Cytophagales</taxon>
        <taxon>Leadbetterellaceae</taxon>
        <taxon>Lacihabitans</taxon>
    </lineage>
</organism>
<feature type="transmembrane region" description="Helical" evidence="5">
    <location>
        <begin position="6"/>
        <end position="25"/>
    </location>
</feature>
<name>A0ABV7Z001_9BACT</name>
<feature type="transmembrane region" description="Helical" evidence="5">
    <location>
        <begin position="32"/>
        <end position="51"/>
    </location>
</feature>
<keyword evidence="3 5" id="KW-1133">Transmembrane helix</keyword>
<proteinExistence type="predicted"/>
<feature type="transmembrane region" description="Helical" evidence="5">
    <location>
        <begin position="236"/>
        <end position="258"/>
    </location>
</feature>
<feature type="transmembrane region" description="Helical" evidence="5">
    <location>
        <begin position="128"/>
        <end position="149"/>
    </location>
</feature>
<feature type="transmembrane region" description="Helical" evidence="5">
    <location>
        <begin position="169"/>
        <end position="186"/>
    </location>
</feature>
<dbReference type="RefSeq" id="WP_379839382.1">
    <property type="nucleotide sequence ID" value="NZ_JBHRYQ010000001.1"/>
</dbReference>
<evidence type="ECO:0000313" key="6">
    <source>
        <dbReference type="EMBL" id="MFC3812501.1"/>
    </source>
</evidence>
<sequence>MSPKDIFLHLRFPFSFFLMPIYWLALSQQQAGYTFVNILIFIVLHICIYPASNAYNSYFDKDEGSIGGLENPPKVDRKLWKAANYFDAAGILIAFFMVDRFFGLGVLFYVAVSRMYSYTGVRLKKYAVISWLIVGLFQGALVFFLVFTFGQKLNPVEFLEATTQAGEPAYLGAIMSAFILWAVYPLTQVYQHEADSKSGDRTISMLLGVKGTFVFSMIFFAFAFVVAYLFLPAFEFYRFVGFSLPVAGFLNIWFVKVLKDQSMADFKHTMQLNVLSSVMLNICFLLNILW</sequence>
<keyword evidence="7" id="KW-1185">Reference proteome</keyword>
<dbReference type="EMBL" id="JBHRYQ010000001">
    <property type="protein sequence ID" value="MFC3812501.1"/>
    <property type="molecule type" value="Genomic_DNA"/>
</dbReference>